<proteinExistence type="inferred from homology"/>
<dbReference type="CDD" id="cd02440">
    <property type="entry name" value="AdoMet_MTases"/>
    <property type="match status" value="1"/>
</dbReference>
<comment type="similarity">
    <text evidence="1">Belongs to the methyltransferase superfamily.</text>
</comment>
<evidence type="ECO:0000256" key="1">
    <source>
        <dbReference type="ARBA" id="ARBA00008361"/>
    </source>
</evidence>
<evidence type="ECO:0000256" key="2">
    <source>
        <dbReference type="ARBA" id="ARBA00022603"/>
    </source>
</evidence>
<dbReference type="PANTHER" id="PTHR44942">
    <property type="entry name" value="METHYLTRANSF_11 DOMAIN-CONTAINING PROTEIN"/>
    <property type="match status" value="1"/>
</dbReference>
<dbReference type="InterPro" id="IPR013216">
    <property type="entry name" value="Methyltransf_11"/>
</dbReference>
<protein>
    <recommendedName>
        <fullName evidence="5">Ribosomal RNA adenine methylase transferase N-terminal domain-containing protein</fullName>
    </recommendedName>
</protein>
<dbReference type="PANTHER" id="PTHR44942:SF4">
    <property type="entry name" value="METHYLTRANSFERASE TYPE 11 DOMAIN-CONTAINING PROTEIN"/>
    <property type="match status" value="1"/>
</dbReference>
<dbReference type="Pfam" id="PF08241">
    <property type="entry name" value="Methyltransf_11"/>
    <property type="match status" value="1"/>
</dbReference>
<comment type="caution">
    <text evidence="6">The sequence shown here is derived from an EMBL/GenBank/DDBJ whole genome shotgun (WGS) entry which is preliminary data.</text>
</comment>
<dbReference type="Proteomes" id="UP000179001">
    <property type="component" value="Unassembled WGS sequence"/>
</dbReference>
<accession>A0A1F5T0F3</accession>
<evidence type="ECO:0000313" key="7">
    <source>
        <dbReference type="Proteomes" id="UP000179001"/>
    </source>
</evidence>
<dbReference type="InterPro" id="IPR029063">
    <property type="entry name" value="SAM-dependent_MTases_sf"/>
</dbReference>
<dbReference type="STRING" id="1798002.A2478_03860"/>
<evidence type="ECO:0000259" key="5">
    <source>
        <dbReference type="SMART" id="SM00650"/>
    </source>
</evidence>
<evidence type="ECO:0000256" key="3">
    <source>
        <dbReference type="ARBA" id="ARBA00022679"/>
    </source>
</evidence>
<sequence>MNKDTKLRATFNKEAELYDLIRPSYPEELINALIKIVQLQENSKLLEIGPGTGQATEPLAKRGYEIIAVELGSELAEVARKKFEEYEKVEIITGAFEDVELSKSSFDLVYSATAFHWVKPEFKFNKPHNLLKDGGHLAIIGTNHISDEKGDEFFFATQPIYKKYKPGGKYDDDLRYKKVSELKADEVDENLFRPVFFQAFPLVIAYSAEEYAQLLNTYSPQISMEPDQRARFMEEIKELVNEKFGGSIQKHFAMTLTIAKKK</sequence>
<dbReference type="GO" id="GO:0000179">
    <property type="term" value="F:rRNA (adenine-N6,N6-)-dimethyltransferase activity"/>
    <property type="evidence" value="ECO:0007669"/>
    <property type="project" value="InterPro"/>
</dbReference>
<dbReference type="SMART" id="SM00650">
    <property type="entry name" value="rADc"/>
    <property type="match status" value="1"/>
</dbReference>
<keyword evidence="3" id="KW-0808">Transferase</keyword>
<dbReference type="Gene3D" id="3.40.50.150">
    <property type="entry name" value="Vaccinia Virus protein VP39"/>
    <property type="match status" value="1"/>
</dbReference>
<name>A0A1F5T0F3_9BACT</name>
<organism evidence="6 7">
    <name type="scientific">Candidatus Falkowbacteria bacterium RIFOXYC2_FULL_36_12</name>
    <dbReference type="NCBI Taxonomy" id="1798002"/>
    <lineage>
        <taxon>Bacteria</taxon>
        <taxon>Candidatus Falkowiibacteriota</taxon>
    </lineage>
</organism>
<dbReference type="AlphaFoldDB" id="A0A1F5T0F3"/>
<dbReference type="InterPro" id="IPR051052">
    <property type="entry name" value="Diverse_substrate_MTase"/>
</dbReference>
<feature type="domain" description="Ribosomal RNA adenine methylase transferase N-terminal" evidence="5">
    <location>
        <begin position="29"/>
        <end position="149"/>
    </location>
</feature>
<evidence type="ECO:0000313" key="6">
    <source>
        <dbReference type="EMBL" id="OGF32428.1"/>
    </source>
</evidence>
<gene>
    <name evidence="6" type="ORF">A2478_03860</name>
</gene>
<dbReference type="InterPro" id="IPR020598">
    <property type="entry name" value="rRNA_Ade_methylase_Trfase_N"/>
</dbReference>
<reference evidence="6 7" key="1">
    <citation type="journal article" date="2016" name="Nat. Commun.">
        <title>Thousands of microbial genomes shed light on interconnected biogeochemical processes in an aquifer system.</title>
        <authorList>
            <person name="Anantharaman K."/>
            <person name="Brown C.T."/>
            <person name="Hug L.A."/>
            <person name="Sharon I."/>
            <person name="Castelle C.J."/>
            <person name="Probst A.J."/>
            <person name="Thomas B.C."/>
            <person name="Singh A."/>
            <person name="Wilkins M.J."/>
            <person name="Karaoz U."/>
            <person name="Brodie E.L."/>
            <person name="Williams K.H."/>
            <person name="Hubbard S.S."/>
            <person name="Banfield J.F."/>
        </authorList>
    </citation>
    <scope>NUCLEOTIDE SEQUENCE [LARGE SCALE GENOMIC DNA]</scope>
</reference>
<evidence type="ECO:0000256" key="4">
    <source>
        <dbReference type="ARBA" id="ARBA00022691"/>
    </source>
</evidence>
<keyword evidence="2" id="KW-0489">Methyltransferase</keyword>
<dbReference type="EMBL" id="MFGJ01000006">
    <property type="protein sequence ID" value="OGF32428.1"/>
    <property type="molecule type" value="Genomic_DNA"/>
</dbReference>
<dbReference type="SUPFAM" id="SSF53335">
    <property type="entry name" value="S-adenosyl-L-methionine-dependent methyltransferases"/>
    <property type="match status" value="1"/>
</dbReference>
<keyword evidence="4" id="KW-0949">S-adenosyl-L-methionine</keyword>